<accession>A0A450SID9</accession>
<dbReference type="InterPro" id="IPR014710">
    <property type="entry name" value="RmlC-like_jellyroll"/>
</dbReference>
<dbReference type="CDD" id="cd02227">
    <property type="entry name" value="cupin_TM1112-like"/>
    <property type="match status" value="1"/>
</dbReference>
<gene>
    <name evidence="2" type="ORF">BECKFW1821B_GA0114236_10146</name>
</gene>
<dbReference type="PANTHER" id="PTHR33271:SF22">
    <property type="entry name" value="OS04G0445200 PROTEIN"/>
    <property type="match status" value="1"/>
</dbReference>
<proteinExistence type="predicted"/>
<dbReference type="InterPro" id="IPR008579">
    <property type="entry name" value="UGlyAH_Cupin_dom"/>
</dbReference>
<dbReference type="InterPro" id="IPR011051">
    <property type="entry name" value="RmlC_Cupin_sf"/>
</dbReference>
<organism evidence="2">
    <name type="scientific">Candidatus Kentrum sp. FW</name>
    <dbReference type="NCBI Taxonomy" id="2126338"/>
    <lineage>
        <taxon>Bacteria</taxon>
        <taxon>Pseudomonadati</taxon>
        <taxon>Pseudomonadota</taxon>
        <taxon>Gammaproteobacteria</taxon>
        <taxon>Candidatus Kentrum</taxon>
    </lineage>
</organism>
<evidence type="ECO:0000259" key="1">
    <source>
        <dbReference type="Pfam" id="PF05899"/>
    </source>
</evidence>
<sequence length="91" mass="10367">MNKIIVEHNPAPDRLEALGISNWPTWEKETSRFAWSYDSNETCYVLEGEFTVTPDGGDPVHIKAGDLVQFPAGMSCTWEVHEPVRKHFSFD</sequence>
<feature type="domain" description="(S)-ureidoglycine aminohydrolase cupin" evidence="1">
    <location>
        <begin position="16"/>
        <end position="88"/>
    </location>
</feature>
<evidence type="ECO:0000313" key="2">
    <source>
        <dbReference type="EMBL" id="VFJ53140.1"/>
    </source>
</evidence>
<dbReference type="Gene3D" id="2.60.120.10">
    <property type="entry name" value="Jelly Rolls"/>
    <property type="match status" value="1"/>
</dbReference>
<dbReference type="SUPFAM" id="SSF51182">
    <property type="entry name" value="RmlC-like cupins"/>
    <property type="match status" value="1"/>
</dbReference>
<dbReference type="Pfam" id="PF05899">
    <property type="entry name" value="Cupin_3"/>
    <property type="match status" value="1"/>
</dbReference>
<name>A0A450SID9_9GAMM</name>
<dbReference type="EMBL" id="CAADFD010000014">
    <property type="protein sequence ID" value="VFJ53140.1"/>
    <property type="molecule type" value="Genomic_DNA"/>
</dbReference>
<protein>
    <recommendedName>
        <fullName evidence="1">(S)-ureidoglycine aminohydrolase cupin domain-containing protein</fullName>
    </recommendedName>
</protein>
<dbReference type="AlphaFoldDB" id="A0A450SID9"/>
<dbReference type="PANTHER" id="PTHR33271">
    <property type="entry name" value="OS04G0445200 PROTEIN"/>
    <property type="match status" value="1"/>
</dbReference>
<reference evidence="2" key="1">
    <citation type="submission" date="2019-02" db="EMBL/GenBank/DDBJ databases">
        <authorList>
            <person name="Gruber-Vodicka R. H."/>
            <person name="Seah K. B. B."/>
        </authorList>
    </citation>
    <scope>NUCLEOTIDE SEQUENCE</scope>
    <source>
        <strain evidence="2">BECK_BZ106</strain>
    </source>
</reference>